<dbReference type="EMBL" id="RQGN01000094">
    <property type="protein sequence ID" value="TGL95147.1"/>
    <property type="molecule type" value="Genomic_DNA"/>
</dbReference>
<keyword evidence="1 2" id="KW-0238">DNA-binding</keyword>
<proteinExistence type="predicted"/>
<dbReference type="InterPro" id="IPR023772">
    <property type="entry name" value="DNA-bd_HTH_TetR-type_CS"/>
</dbReference>
<dbReference type="Proteomes" id="UP000231879">
    <property type="component" value="Unassembled WGS sequence"/>
</dbReference>
<dbReference type="SUPFAM" id="SSF46689">
    <property type="entry name" value="Homeodomain-like"/>
    <property type="match status" value="1"/>
</dbReference>
<dbReference type="OrthoDB" id="9780939at2"/>
<organism evidence="5 7">
    <name type="scientific">Leptospira barantonii</name>
    <dbReference type="NCBI Taxonomy" id="2023184"/>
    <lineage>
        <taxon>Bacteria</taxon>
        <taxon>Pseudomonadati</taxon>
        <taxon>Spirochaetota</taxon>
        <taxon>Spirochaetia</taxon>
        <taxon>Leptospirales</taxon>
        <taxon>Leptospiraceae</taxon>
        <taxon>Leptospira</taxon>
    </lineage>
</organism>
<dbReference type="InterPro" id="IPR001647">
    <property type="entry name" value="HTH_TetR"/>
</dbReference>
<dbReference type="Proteomes" id="UP000298429">
    <property type="component" value="Unassembled WGS sequence"/>
</dbReference>
<evidence type="ECO:0000313" key="5">
    <source>
        <dbReference type="EMBL" id="TGL95147.1"/>
    </source>
</evidence>
<feature type="DNA-binding region" description="H-T-H motif" evidence="2">
    <location>
        <begin position="46"/>
        <end position="65"/>
    </location>
</feature>
<dbReference type="PANTHER" id="PTHR43479">
    <property type="entry name" value="ACREF/ENVCD OPERON REPRESSOR-RELATED"/>
    <property type="match status" value="1"/>
</dbReference>
<dbReference type="PROSITE" id="PS01081">
    <property type="entry name" value="HTH_TETR_1"/>
    <property type="match status" value="1"/>
</dbReference>
<protein>
    <submittedName>
        <fullName evidence="5">TetR/AcrR family transcriptional regulator</fullName>
    </submittedName>
</protein>
<evidence type="ECO:0000313" key="6">
    <source>
        <dbReference type="Proteomes" id="UP000231879"/>
    </source>
</evidence>
<dbReference type="InterPro" id="IPR009057">
    <property type="entry name" value="Homeodomain-like_sf"/>
</dbReference>
<accession>A0A2M9Z2A7</accession>
<dbReference type="Gene3D" id="1.10.357.10">
    <property type="entry name" value="Tetracycline Repressor, domain 2"/>
    <property type="match status" value="1"/>
</dbReference>
<dbReference type="AlphaFoldDB" id="A0A2M9Z2A7"/>
<gene>
    <name evidence="4" type="ORF">CH367_05775</name>
    <name evidence="5" type="ORF">EHQ76_16990</name>
</gene>
<evidence type="ECO:0000313" key="7">
    <source>
        <dbReference type="Proteomes" id="UP000298429"/>
    </source>
</evidence>
<evidence type="ECO:0000256" key="2">
    <source>
        <dbReference type="PROSITE-ProRule" id="PRU00335"/>
    </source>
</evidence>
<evidence type="ECO:0000313" key="4">
    <source>
        <dbReference type="EMBL" id="PJZ57904.1"/>
    </source>
</evidence>
<comment type="caution">
    <text evidence="5">The sequence shown here is derived from an EMBL/GenBank/DDBJ whole genome shotgun (WGS) entry which is preliminary data.</text>
</comment>
<evidence type="ECO:0000256" key="1">
    <source>
        <dbReference type="ARBA" id="ARBA00023125"/>
    </source>
</evidence>
<dbReference type="Pfam" id="PF00440">
    <property type="entry name" value="TetR_N"/>
    <property type="match status" value="1"/>
</dbReference>
<sequence length="216" mass="25039">MLFYKNSCSKLRRIALPKVVDHELYRISILKRCLGLFAKKGYATVTMREISKELRVSTGSLYHYFPTKEVLFEEMAKWVVREDAAQLEEVRGSSKLLSFRERLELLFEFVREREGHFQDLVLIASDLYRLDESEPARAILKECSLVFRNAIESHLALKNEEMEKLFFSVLIGTVFQRMLDRETADFEKTFALVRGFAPLISFGLLSEPKKAGNDSP</sequence>
<dbReference type="PRINTS" id="PR00455">
    <property type="entry name" value="HTHTETR"/>
</dbReference>
<dbReference type="GO" id="GO:0003677">
    <property type="term" value="F:DNA binding"/>
    <property type="evidence" value="ECO:0007669"/>
    <property type="project" value="UniProtKB-UniRule"/>
</dbReference>
<dbReference type="InterPro" id="IPR050624">
    <property type="entry name" value="HTH-type_Tx_Regulator"/>
</dbReference>
<dbReference type="PANTHER" id="PTHR43479:SF11">
    <property type="entry name" value="ACREF_ENVCD OPERON REPRESSOR-RELATED"/>
    <property type="match status" value="1"/>
</dbReference>
<dbReference type="PROSITE" id="PS50977">
    <property type="entry name" value="HTH_TETR_2"/>
    <property type="match status" value="1"/>
</dbReference>
<dbReference type="EMBL" id="NPDS01000002">
    <property type="protein sequence ID" value="PJZ57904.1"/>
    <property type="molecule type" value="Genomic_DNA"/>
</dbReference>
<reference evidence="4 6" key="1">
    <citation type="submission" date="2017-07" db="EMBL/GenBank/DDBJ databases">
        <title>Leptospira spp. isolated from tropical soils.</title>
        <authorList>
            <person name="Thibeaux R."/>
            <person name="Iraola G."/>
            <person name="Ferres I."/>
            <person name="Bierque E."/>
            <person name="Girault D."/>
            <person name="Soupe-Gilbert M.-E."/>
            <person name="Picardeau M."/>
            <person name="Goarant C."/>
        </authorList>
    </citation>
    <scope>NUCLEOTIDE SEQUENCE [LARGE SCALE GENOMIC DNA]</scope>
    <source>
        <strain evidence="4 6">FH4-C-A1</strain>
    </source>
</reference>
<name>A0A2M9Z2A7_9LEPT</name>
<feature type="domain" description="HTH tetR-type" evidence="3">
    <location>
        <begin position="23"/>
        <end position="83"/>
    </location>
</feature>
<reference evidence="5 7" key="2">
    <citation type="journal article" date="2019" name="PLoS Negl. Trop. Dis.">
        <title>Revisiting the worldwide diversity of Leptospira species in the environment.</title>
        <authorList>
            <person name="Vincent A.T."/>
            <person name="Schiettekatte O."/>
            <person name="Bourhy P."/>
            <person name="Veyrier F.J."/>
            <person name="Picardeau M."/>
        </authorList>
    </citation>
    <scope>NUCLEOTIDE SEQUENCE [LARGE SCALE GENOMIC DNA]</scope>
    <source>
        <strain evidence="5 7">201702444</strain>
    </source>
</reference>
<evidence type="ECO:0000259" key="3">
    <source>
        <dbReference type="PROSITE" id="PS50977"/>
    </source>
</evidence>
<keyword evidence="6" id="KW-1185">Reference proteome</keyword>